<dbReference type="Gene3D" id="3.40.50.720">
    <property type="entry name" value="NAD(P)-binding Rossmann-like Domain"/>
    <property type="match status" value="1"/>
</dbReference>
<organism evidence="2 3">
    <name type="scientific">Nonomuraea jiangxiensis</name>
    <dbReference type="NCBI Taxonomy" id="633440"/>
    <lineage>
        <taxon>Bacteria</taxon>
        <taxon>Bacillati</taxon>
        <taxon>Actinomycetota</taxon>
        <taxon>Actinomycetes</taxon>
        <taxon>Streptosporangiales</taxon>
        <taxon>Streptosporangiaceae</taxon>
        <taxon>Nonomuraea</taxon>
    </lineage>
</organism>
<dbReference type="AlphaFoldDB" id="A0A1G9FUU3"/>
<evidence type="ECO:0000313" key="2">
    <source>
        <dbReference type="EMBL" id="SDK92160.1"/>
    </source>
</evidence>
<gene>
    <name evidence="2" type="ORF">SAMN05421869_12083</name>
</gene>
<evidence type="ECO:0000313" key="3">
    <source>
        <dbReference type="Proteomes" id="UP000199202"/>
    </source>
</evidence>
<dbReference type="SUPFAM" id="SSF51735">
    <property type="entry name" value="NAD(P)-binding Rossmann-fold domains"/>
    <property type="match status" value="1"/>
</dbReference>
<feature type="domain" description="NAD-dependent epimerase/dehydratase" evidence="1">
    <location>
        <begin position="3"/>
        <end position="216"/>
    </location>
</feature>
<proteinExistence type="predicted"/>
<evidence type="ECO:0000259" key="1">
    <source>
        <dbReference type="Pfam" id="PF01370"/>
    </source>
</evidence>
<dbReference type="InterPro" id="IPR001509">
    <property type="entry name" value="Epimerase_deHydtase"/>
</dbReference>
<dbReference type="Pfam" id="PF01370">
    <property type="entry name" value="Epimerase"/>
    <property type="match status" value="1"/>
</dbReference>
<dbReference type="PANTHER" id="PTHR48079">
    <property type="entry name" value="PROTEIN YEEZ"/>
    <property type="match status" value="1"/>
</dbReference>
<dbReference type="STRING" id="633440.SAMN05421869_12083"/>
<protein>
    <submittedName>
        <fullName evidence="2">Nucleoside-diphosphate-sugar epimerase</fullName>
    </submittedName>
</protein>
<dbReference type="EMBL" id="FNDJ01000020">
    <property type="protein sequence ID" value="SDK92160.1"/>
    <property type="molecule type" value="Genomic_DNA"/>
</dbReference>
<dbReference type="Proteomes" id="UP000199202">
    <property type="component" value="Unassembled WGS sequence"/>
</dbReference>
<dbReference type="OrthoDB" id="9787292at2"/>
<sequence>MRVFVTGATGFIGGSVADRLLRAGHQVAGLVRTAEKAQALGRLGVTPVLGTLDDRDLLGEQAQAADAVVNAADSDHRGAAEALVEALAGSGKTLLHTSGSSIVGSDSRGAASGDVFEEDILDKGSAWRPADDKQARVEIDRYVRAAADRGVRSVVLCNTLIYGHGRGLGRDSVQIPALVRQARASGVVRRIGAGRNIWSNVHIDDMADLYLLALESAPAGSFYFVENGEASFADVTDAIAEALGLGPVEEWDAAAAVREWGHELALFALGSNSRVRAERAREQLGWRPRHTSVTDWIRTELPKA</sequence>
<name>A0A1G9FUU3_9ACTN</name>
<reference evidence="2 3" key="1">
    <citation type="submission" date="2016-10" db="EMBL/GenBank/DDBJ databases">
        <authorList>
            <person name="de Groot N.N."/>
        </authorList>
    </citation>
    <scope>NUCLEOTIDE SEQUENCE [LARGE SCALE GENOMIC DNA]</scope>
    <source>
        <strain evidence="2 3">CGMCC 4.6533</strain>
    </source>
</reference>
<accession>A0A1G9FUU3</accession>
<dbReference type="InterPro" id="IPR051783">
    <property type="entry name" value="NAD(P)-dependent_oxidoreduct"/>
</dbReference>
<dbReference type="PANTHER" id="PTHR48079:SF6">
    <property type="entry name" value="NAD(P)-BINDING DOMAIN-CONTAINING PROTEIN-RELATED"/>
    <property type="match status" value="1"/>
</dbReference>
<dbReference type="GO" id="GO:0005737">
    <property type="term" value="C:cytoplasm"/>
    <property type="evidence" value="ECO:0007669"/>
    <property type="project" value="TreeGrafter"/>
</dbReference>
<dbReference type="InterPro" id="IPR036291">
    <property type="entry name" value="NAD(P)-bd_dom_sf"/>
</dbReference>
<dbReference type="GO" id="GO:0004029">
    <property type="term" value="F:aldehyde dehydrogenase (NAD+) activity"/>
    <property type="evidence" value="ECO:0007669"/>
    <property type="project" value="TreeGrafter"/>
</dbReference>
<keyword evidence="3" id="KW-1185">Reference proteome</keyword>